<comment type="caution">
    <text evidence="2">The sequence shown here is derived from an EMBL/GenBank/DDBJ whole genome shotgun (WGS) entry which is preliminary data.</text>
</comment>
<keyword evidence="1" id="KW-1133">Transmembrane helix</keyword>
<keyword evidence="1" id="KW-0472">Membrane</keyword>
<sequence length="78" mass="8919">MGSDRFDMVVAFHQFSFLATGICSTLGVQWLFYAGAASRWIKLFYTVVWLHWECDGWSIDPMDGITATRALSTFDLLF</sequence>
<accession>A0A068SFT2</accession>
<evidence type="ECO:0000313" key="2">
    <source>
        <dbReference type="EMBL" id="CDH60101.1"/>
    </source>
</evidence>
<name>A0A068SFT2_9FUNG</name>
<evidence type="ECO:0000256" key="1">
    <source>
        <dbReference type="SAM" id="Phobius"/>
    </source>
</evidence>
<proteinExistence type="predicted"/>
<dbReference type="EMBL" id="CBTN010000083">
    <property type="protein sequence ID" value="CDH60101.1"/>
    <property type="molecule type" value="Genomic_DNA"/>
</dbReference>
<dbReference type="VEuPathDB" id="FungiDB:LCOR_10893.1"/>
<dbReference type="OrthoDB" id="29773at2759"/>
<dbReference type="Proteomes" id="UP000027586">
    <property type="component" value="Unassembled WGS sequence"/>
</dbReference>
<evidence type="ECO:0000313" key="3">
    <source>
        <dbReference type="Proteomes" id="UP000027586"/>
    </source>
</evidence>
<organism evidence="2 3">
    <name type="scientific">Lichtheimia corymbifera JMRC:FSU:9682</name>
    <dbReference type="NCBI Taxonomy" id="1263082"/>
    <lineage>
        <taxon>Eukaryota</taxon>
        <taxon>Fungi</taxon>
        <taxon>Fungi incertae sedis</taxon>
        <taxon>Mucoromycota</taxon>
        <taxon>Mucoromycotina</taxon>
        <taxon>Mucoromycetes</taxon>
        <taxon>Mucorales</taxon>
        <taxon>Lichtheimiaceae</taxon>
        <taxon>Lichtheimia</taxon>
    </lineage>
</organism>
<dbReference type="AlphaFoldDB" id="A0A068SFT2"/>
<protein>
    <submittedName>
        <fullName evidence="2">Uncharacterized protein</fullName>
    </submittedName>
</protein>
<gene>
    <name evidence="2" type="ORF">LCOR_10893.1</name>
</gene>
<keyword evidence="3" id="KW-1185">Reference proteome</keyword>
<feature type="transmembrane region" description="Helical" evidence="1">
    <location>
        <begin position="12"/>
        <end position="33"/>
    </location>
</feature>
<keyword evidence="1" id="KW-0812">Transmembrane</keyword>
<reference evidence="2" key="1">
    <citation type="submission" date="2013-08" db="EMBL/GenBank/DDBJ databases">
        <title>Gene expansion shapes genome architecture in the human pathogen Lichtheimia corymbifera: an evolutionary genomics analysis in the ancient terrestrial Mucorales (Mucoromycotina).</title>
        <authorList>
            <person name="Schwartze V.U."/>
            <person name="Winter S."/>
            <person name="Shelest E."/>
            <person name="Marcet-Houben M."/>
            <person name="Horn F."/>
            <person name="Wehner S."/>
            <person name="Hoffmann K."/>
            <person name="Riege K."/>
            <person name="Sammeth M."/>
            <person name="Nowrousian M."/>
            <person name="Valiante V."/>
            <person name="Linde J."/>
            <person name="Jacobsen I.D."/>
            <person name="Marz M."/>
            <person name="Brakhage A.A."/>
            <person name="Gabaldon T."/>
            <person name="Bocker S."/>
            <person name="Voigt K."/>
        </authorList>
    </citation>
    <scope>NUCLEOTIDE SEQUENCE [LARGE SCALE GENOMIC DNA]</scope>
    <source>
        <strain evidence="2">FSU 9682</strain>
    </source>
</reference>